<evidence type="ECO:0000313" key="6">
    <source>
        <dbReference type="Proteomes" id="UP000285712"/>
    </source>
</evidence>
<dbReference type="Proteomes" id="UP000285712">
    <property type="component" value="Unassembled WGS sequence"/>
</dbReference>
<organism evidence="4 5">
    <name type="scientific">Aphanomyces astaci</name>
    <name type="common">Crayfish plague agent</name>
    <dbReference type="NCBI Taxonomy" id="112090"/>
    <lineage>
        <taxon>Eukaryota</taxon>
        <taxon>Sar</taxon>
        <taxon>Stramenopiles</taxon>
        <taxon>Oomycota</taxon>
        <taxon>Saprolegniomycetes</taxon>
        <taxon>Saprolegniales</taxon>
        <taxon>Verrucalvaceae</taxon>
        <taxon>Aphanomyces</taxon>
    </lineage>
</organism>
<feature type="domain" description="Helicase-associated" evidence="1">
    <location>
        <begin position="110"/>
        <end position="192"/>
    </location>
</feature>
<dbReference type="EMBL" id="QUTG01003410">
    <property type="protein sequence ID" value="RHY91692.1"/>
    <property type="molecule type" value="Genomic_DNA"/>
</dbReference>
<sequence length="202" mass="23475">MMLHRWGSLSCRHFAKSTKGRPVTGGEGIRKRLRDYVEVAKAIRILQAPHSDYTVVPMRFQVPTEAPWPESIQGKLFHTSEVRRHYKAGTLEPDVVDALNNLGFVWDVNEHKWELKVAALRRYKELHDGSMAVPFSFVVPDQDPNWPKDTWNFPLGQFVNHTLQEMSNSKRKRQLLESNPTPRQQQLNALGFDWTQSFEPRN</sequence>
<reference evidence="2 7" key="2">
    <citation type="submission" date="2019-06" db="EMBL/GenBank/DDBJ databases">
        <title>Genomics analysis of Aphanomyces spp. identifies a new class of oomycete effector associated with host adaptation.</title>
        <authorList>
            <person name="Gaulin E."/>
        </authorList>
    </citation>
    <scope>NUCLEOTIDE SEQUENCE [LARGE SCALE GENOMIC DNA]</scope>
    <source>
        <strain evidence="2 7">E</strain>
    </source>
</reference>
<evidence type="ECO:0000259" key="1">
    <source>
        <dbReference type="Pfam" id="PF03457"/>
    </source>
</evidence>
<dbReference type="EMBL" id="VJMI01011430">
    <property type="protein sequence ID" value="KAF0752809.1"/>
    <property type="molecule type" value="Genomic_DNA"/>
</dbReference>
<dbReference type="AlphaFoldDB" id="A0A3R7C2B5"/>
<dbReference type="EMBL" id="QUTH01001298">
    <property type="protein sequence ID" value="RHZ31017.1"/>
    <property type="molecule type" value="Genomic_DNA"/>
</dbReference>
<evidence type="ECO:0000313" key="3">
    <source>
        <dbReference type="EMBL" id="RHY91692.1"/>
    </source>
</evidence>
<dbReference type="Proteomes" id="UP000285430">
    <property type="component" value="Unassembled WGS sequence"/>
</dbReference>
<dbReference type="Pfam" id="PF03457">
    <property type="entry name" value="HA"/>
    <property type="match status" value="1"/>
</dbReference>
<gene>
    <name evidence="2" type="ORF">AaE_005898</name>
    <name evidence="3" type="ORF">DYB35_006622</name>
    <name evidence="4" type="ORF">DYB37_004949</name>
</gene>
<reference evidence="5 6" key="1">
    <citation type="submission" date="2018-08" db="EMBL/GenBank/DDBJ databases">
        <title>Aphanomyces genome sequencing and annotation.</title>
        <authorList>
            <person name="Minardi D."/>
            <person name="Oidtmann B."/>
            <person name="Van Der Giezen M."/>
            <person name="Studholme D.J."/>
        </authorList>
    </citation>
    <scope>NUCLEOTIDE SEQUENCE [LARGE SCALE GENOMIC DNA]</scope>
    <source>
        <strain evidence="4 5">Da</strain>
        <strain evidence="3 6">Sv</strain>
    </source>
</reference>
<evidence type="ECO:0000313" key="2">
    <source>
        <dbReference type="EMBL" id="KAF0752809.1"/>
    </source>
</evidence>
<accession>A0A3R7C2B5</accession>
<name>A0A3R7C2B5_APHAT</name>
<dbReference type="PANTHER" id="PTHR37066:SF1">
    <property type="entry name" value="LNS2_PITP DOMAIN-CONTAINING PROTEIN"/>
    <property type="match status" value="1"/>
</dbReference>
<dbReference type="VEuPathDB" id="FungiDB:H257_01395"/>
<protein>
    <recommendedName>
        <fullName evidence="1">Helicase-associated domain-containing protein</fullName>
    </recommendedName>
</protein>
<proteinExistence type="predicted"/>
<evidence type="ECO:0000313" key="4">
    <source>
        <dbReference type="EMBL" id="RHZ31017.1"/>
    </source>
</evidence>
<dbReference type="Proteomes" id="UP000469452">
    <property type="component" value="Unassembled WGS sequence"/>
</dbReference>
<evidence type="ECO:0000313" key="5">
    <source>
        <dbReference type="Proteomes" id="UP000285430"/>
    </source>
</evidence>
<evidence type="ECO:0000313" key="7">
    <source>
        <dbReference type="Proteomes" id="UP000469452"/>
    </source>
</evidence>
<dbReference type="PANTHER" id="PTHR37066">
    <property type="entry name" value="HELICASE-ASSOCIATED"/>
    <property type="match status" value="1"/>
</dbReference>
<dbReference type="InterPro" id="IPR005114">
    <property type="entry name" value="Helicase_assoc"/>
</dbReference>
<comment type="caution">
    <text evidence="4">The sequence shown here is derived from an EMBL/GenBank/DDBJ whole genome shotgun (WGS) entry which is preliminary data.</text>
</comment>